<comment type="caution">
    <text evidence="2">The sequence shown here is derived from an EMBL/GenBank/DDBJ whole genome shotgun (WGS) entry which is preliminary data.</text>
</comment>
<dbReference type="Gene3D" id="2.10.260.10">
    <property type="match status" value="1"/>
</dbReference>
<dbReference type="GO" id="GO:0097351">
    <property type="term" value="F:toxin sequestering activity"/>
    <property type="evidence" value="ECO:0007669"/>
    <property type="project" value="InterPro"/>
</dbReference>
<feature type="domain" description="SpoVT-AbrB" evidence="1">
    <location>
        <begin position="6"/>
        <end position="51"/>
    </location>
</feature>
<dbReference type="SUPFAM" id="SSF89447">
    <property type="entry name" value="AbrB/MazE/MraZ-like"/>
    <property type="match status" value="1"/>
</dbReference>
<dbReference type="PANTHER" id="PTHR40516">
    <property type="entry name" value="ANTITOXIN CHPS-RELATED"/>
    <property type="match status" value="1"/>
</dbReference>
<name>A0AAQ0HHZ6_PARVE</name>
<dbReference type="InterPro" id="IPR007159">
    <property type="entry name" value="SpoVT-AbrB_dom"/>
</dbReference>
<protein>
    <submittedName>
        <fullName evidence="2">Antitoxin MazE</fullName>
    </submittedName>
</protein>
<dbReference type="SMART" id="SM00966">
    <property type="entry name" value="SpoVT_AbrB"/>
    <property type="match status" value="1"/>
</dbReference>
<proteinExistence type="predicted"/>
<accession>A0AAQ0HHZ6</accession>
<dbReference type="RefSeq" id="WP_036750897.1">
    <property type="nucleotide sequence ID" value="NZ_CP035284.1"/>
</dbReference>
<evidence type="ECO:0000313" key="2">
    <source>
        <dbReference type="EMBL" id="REG46403.1"/>
    </source>
</evidence>
<dbReference type="EMBL" id="QUMX01000015">
    <property type="protein sequence ID" value="REG46403.1"/>
    <property type="molecule type" value="Genomic_DNA"/>
</dbReference>
<dbReference type="Proteomes" id="UP000256794">
    <property type="component" value="Unassembled WGS sequence"/>
</dbReference>
<dbReference type="PANTHER" id="PTHR40516:SF1">
    <property type="entry name" value="ANTITOXIN CHPS-RELATED"/>
    <property type="match status" value="1"/>
</dbReference>
<evidence type="ECO:0000259" key="1">
    <source>
        <dbReference type="SMART" id="SM00966"/>
    </source>
</evidence>
<gene>
    <name evidence="2" type="ORF">ATH84_101520</name>
</gene>
<keyword evidence="3" id="KW-1185">Reference proteome</keyword>
<dbReference type="InterPro" id="IPR039052">
    <property type="entry name" value="Antitox_PemI-like"/>
</dbReference>
<sequence>MQVSIKKWGNSASVRIPHSVMTAANLHVDQAVEVREEDGRIVIEPVQGLSYDLDKLLSGMTPDTFHDEADFGAPAGKEVW</sequence>
<dbReference type="Pfam" id="PF04014">
    <property type="entry name" value="MazE_antitoxin"/>
    <property type="match status" value="1"/>
</dbReference>
<organism evidence="2 3">
    <name type="scientific">Paracoccus versutus</name>
    <name type="common">Thiobacillus versutus</name>
    <dbReference type="NCBI Taxonomy" id="34007"/>
    <lineage>
        <taxon>Bacteria</taxon>
        <taxon>Pseudomonadati</taxon>
        <taxon>Pseudomonadota</taxon>
        <taxon>Alphaproteobacteria</taxon>
        <taxon>Rhodobacterales</taxon>
        <taxon>Paracoccaceae</taxon>
        <taxon>Paracoccus</taxon>
    </lineage>
</organism>
<dbReference type="AlphaFoldDB" id="A0AAQ0HHZ6"/>
<dbReference type="InterPro" id="IPR037914">
    <property type="entry name" value="SpoVT-AbrB_sf"/>
</dbReference>
<dbReference type="GO" id="GO:0003677">
    <property type="term" value="F:DNA binding"/>
    <property type="evidence" value="ECO:0007669"/>
    <property type="project" value="InterPro"/>
</dbReference>
<evidence type="ECO:0000313" key="3">
    <source>
        <dbReference type="Proteomes" id="UP000256794"/>
    </source>
</evidence>
<reference evidence="2 3" key="1">
    <citation type="submission" date="2018-08" db="EMBL/GenBank/DDBJ databases">
        <title>Genomic Encyclopedia of Archaeal and Bacterial Type Strains, Phase II (KMG-II): from individual species to whole genera.</title>
        <authorList>
            <person name="Goeker M."/>
        </authorList>
    </citation>
    <scope>NUCLEOTIDE SEQUENCE [LARGE SCALE GENOMIC DNA]</scope>
    <source>
        <strain evidence="2 3">DSM 582</strain>
    </source>
</reference>